<evidence type="ECO:0000313" key="3">
    <source>
        <dbReference type="Proteomes" id="UP000469890"/>
    </source>
</evidence>
<feature type="region of interest" description="Disordered" evidence="1">
    <location>
        <begin position="50"/>
        <end position="90"/>
    </location>
</feature>
<feature type="non-terminal residue" evidence="2">
    <location>
        <position position="90"/>
    </location>
</feature>
<feature type="compositionally biased region" description="Acidic residues" evidence="1">
    <location>
        <begin position="74"/>
        <end position="84"/>
    </location>
</feature>
<gene>
    <name evidence="2" type="ORF">FB192DRAFT_1255723</name>
</gene>
<evidence type="ECO:0000256" key="1">
    <source>
        <dbReference type="SAM" id="MobiDB-lite"/>
    </source>
</evidence>
<feature type="non-terminal residue" evidence="2">
    <location>
        <position position="1"/>
    </location>
</feature>
<protein>
    <submittedName>
        <fullName evidence="2">Uncharacterized protein</fullName>
    </submittedName>
</protein>
<accession>A0A8H4BHK2</accession>
<reference evidence="2 3" key="1">
    <citation type="submission" date="2019-09" db="EMBL/GenBank/DDBJ databases">
        <authorList>
            <consortium name="DOE Joint Genome Institute"/>
            <person name="Mondo S.J."/>
            <person name="Navarro-Mendoza M.I."/>
            <person name="Perez-Arques C."/>
            <person name="Panchal S."/>
            <person name="Nicolas F.E."/>
            <person name="Ganguly P."/>
            <person name="Pangilinan J."/>
            <person name="Grigoriev I."/>
            <person name="Heitman J."/>
            <person name="Sanya K."/>
            <person name="Garre V."/>
        </authorList>
    </citation>
    <scope>NUCLEOTIDE SEQUENCE [LARGE SCALE GENOMIC DNA]</scope>
    <source>
        <strain evidence="2 3">MU402</strain>
    </source>
</reference>
<sequence>GVGMCFCLKRANRLIPNRFSFPLVDRGARRERGFHDLGAEEEGLLSHYSDVEDEGDAEVIDNQNALRISRRSDDDDDDDEEQEDFGQLQS</sequence>
<dbReference type="AlphaFoldDB" id="A0A8H4BHK2"/>
<dbReference type="EMBL" id="JAAECE010000004">
    <property type="protein sequence ID" value="KAF1802375.1"/>
    <property type="molecule type" value="Genomic_DNA"/>
</dbReference>
<organism evidence="2 3">
    <name type="scientific">Mucor circinelloides f. lusitanicus</name>
    <name type="common">Mucor racemosus var. lusitanicus</name>
    <dbReference type="NCBI Taxonomy" id="29924"/>
    <lineage>
        <taxon>Eukaryota</taxon>
        <taxon>Fungi</taxon>
        <taxon>Fungi incertae sedis</taxon>
        <taxon>Mucoromycota</taxon>
        <taxon>Mucoromycotina</taxon>
        <taxon>Mucoromycetes</taxon>
        <taxon>Mucorales</taxon>
        <taxon>Mucorineae</taxon>
        <taxon>Mucoraceae</taxon>
        <taxon>Mucor</taxon>
    </lineage>
</organism>
<name>A0A8H4BHK2_MUCCL</name>
<comment type="caution">
    <text evidence="2">The sequence shown here is derived from an EMBL/GenBank/DDBJ whole genome shotgun (WGS) entry which is preliminary data.</text>
</comment>
<evidence type="ECO:0000313" key="2">
    <source>
        <dbReference type="EMBL" id="KAF1802375.1"/>
    </source>
</evidence>
<dbReference type="Proteomes" id="UP000469890">
    <property type="component" value="Unassembled WGS sequence"/>
</dbReference>
<proteinExistence type="predicted"/>